<comment type="caution">
    <text evidence="3">The sequence shown here is derived from an EMBL/GenBank/DDBJ whole genome shotgun (WGS) entry which is preliminary data.</text>
</comment>
<dbReference type="PANTHER" id="PTHR46797">
    <property type="entry name" value="HTH-TYPE TRANSCRIPTIONAL REGULATOR"/>
    <property type="match status" value="1"/>
</dbReference>
<dbReference type="InterPro" id="IPR050807">
    <property type="entry name" value="TransReg_Diox_bact_type"/>
</dbReference>
<dbReference type="CDD" id="cd02209">
    <property type="entry name" value="cupin_XRE_C"/>
    <property type="match status" value="1"/>
</dbReference>
<name>A0A7W3W3S8_9PSEU</name>
<dbReference type="SUPFAM" id="SSF51182">
    <property type="entry name" value="RmlC-like cupins"/>
    <property type="match status" value="1"/>
</dbReference>
<dbReference type="PROSITE" id="PS50943">
    <property type="entry name" value="HTH_CROC1"/>
    <property type="match status" value="1"/>
</dbReference>
<dbReference type="InterPro" id="IPR014710">
    <property type="entry name" value="RmlC-like_jellyroll"/>
</dbReference>
<evidence type="ECO:0000259" key="2">
    <source>
        <dbReference type="PROSITE" id="PS50943"/>
    </source>
</evidence>
<dbReference type="InterPro" id="IPR010982">
    <property type="entry name" value="Lambda_DNA-bd_dom_sf"/>
</dbReference>
<dbReference type="GO" id="GO:0003700">
    <property type="term" value="F:DNA-binding transcription factor activity"/>
    <property type="evidence" value="ECO:0007669"/>
    <property type="project" value="TreeGrafter"/>
</dbReference>
<keyword evidence="1" id="KW-0238">DNA-binding</keyword>
<dbReference type="Proteomes" id="UP000526734">
    <property type="component" value="Unassembled WGS sequence"/>
</dbReference>
<dbReference type="SUPFAM" id="SSF47413">
    <property type="entry name" value="lambda repressor-like DNA-binding domains"/>
    <property type="match status" value="1"/>
</dbReference>
<evidence type="ECO:0000313" key="4">
    <source>
        <dbReference type="Proteomes" id="UP000526734"/>
    </source>
</evidence>
<dbReference type="Gene3D" id="1.10.260.40">
    <property type="entry name" value="lambda repressor-like DNA-binding domains"/>
    <property type="match status" value="1"/>
</dbReference>
<feature type="domain" description="HTH cro/C1-type" evidence="2">
    <location>
        <begin position="23"/>
        <end position="77"/>
    </location>
</feature>
<dbReference type="GO" id="GO:0005829">
    <property type="term" value="C:cytosol"/>
    <property type="evidence" value="ECO:0007669"/>
    <property type="project" value="TreeGrafter"/>
</dbReference>
<accession>A0A7W3W3S8</accession>
<proteinExistence type="predicted"/>
<gene>
    <name evidence="3" type="ORF">H4281_34675</name>
</gene>
<dbReference type="EMBL" id="JACGZW010000013">
    <property type="protein sequence ID" value="MBB1158319.1"/>
    <property type="molecule type" value="Genomic_DNA"/>
</dbReference>
<dbReference type="Pfam" id="PF07883">
    <property type="entry name" value="Cupin_2"/>
    <property type="match status" value="1"/>
</dbReference>
<sequence>MRTPPAPDAGDAPDPARMLGARVRELRRGRGLTLKQVGEVSRLSHAFLSQFERGLAAASVSTLQRIAVALDTTVSALLAGPAEQGVGLLRADEGMVMPGAEIPTGSTARALSRAGFPVQPIEYTGGPAEFGEYFEHVGQEMLYVVTGRIELDFADGRREQLGEADVATYPGSRPHRWRRLGDEPVRVLLINAGE</sequence>
<dbReference type="PANTHER" id="PTHR46797:SF1">
    <property type="entry name" value="METHYLPHOSPHONATE SYNTHASE"/>
    <property type="match status" value="1"/>
</dbReference>
<protein>
    <submittedName>
        <fullName evidence="3">Cupin domain-containing protein</fullName>
    </submittedName>
</protein>
<dbReference type="CDD" id="cd00093">
    <property type="entry name" value="HTH_XRE"/>
    <property type="match status" value="1"/>
</dbReference>
<evidence type="ECO:0000313" key="3">
    <source>
        <dbReference type="EMBL" id="MBB1158319.1"/>
    </source>
</evidence>
<dbReference type="RefSeq" id="WP_182895087.1">
    <property type="nucleotide sequence ID" value="NZ_JACGZW010000013.1"/>
</dbReference>
<dbReference type="InterPro" id="IPR011051">
    <property type="entry name" value="RmlC_Cupin_sf"/>
</dbReference>
<dbReference type="AlphaFoldDB" id="A0A7W3W3S8"/>
<dbReference type="GO" id="GO:0003677">
    <property type="term" value="F:DNA binding"/>
    <property type="evidence" value="ECO:0007669"/>
    <property type="project" value="UniProtKB-KW"/>
</dbReference>
<dbReference type="SMART" id="SM00530">
    <property type="entry name" value="HTH_XRE"/>
    <property type="match status" value="1"/>
</dbReference>
<organism evidence="3 4">
    <name type="scientific">Amycolatopsis dendrobii</name>
    <dbReference type="NCBI Taxonomy" id="2760662"/>
    <lineage>
        <taxon>Bacteria</taxon>
        <taxon>Bacillati</taxon>
        <taxon>Actinomycetota</taxon>
        <taxon>Actinomycetes</taxon>
        <taxon>Pseudonocardiales</taxon>
        <taxon>Pseudonocardiaceae</taxon>
        <taxon>Amycolatopsis</taxon>
    </lineage>
</organism>
<evidence type="ECO:0000256" key="1">
    <source>
        <dbReference type="ARBA" id="ARBA00023125"/>
    </source>
</evidence>
<reference evidence="3 4" key="1">
    <citation type="submission" date="2020-08" db="EMBL/GenBank/DDBJ databases">
        <title>Amycolatopsis sp. nov. DR6-1 isolated from Dendrobium heterocarpum.</title>
        <authorList>
            <person name="Tedsree N."/>
            <person name="Kuncharoen N."/>
            <person name="Likhitwitayawuid K."/>
            <person name="Tanasupawat S."/>
        </authorList>
    </citation>
    <scope>NUCLEOTIDE SEQUENCE [LARGE SCALE GENOMIC DNA]</scope>
    <source>
        <strain evidence="3 4">DR6-1</strain>
    </source>
</reference>
<dbReference type="Pfam" id="PF13560">
    <property type="entry name" value="HTH_31"/>
    <property type="match status" value="1"/>
</dbReference>
<keyword evidence="4" id="KW-1185">Reference proteome</keyword>
<dbReference type="Gene3D" id="2.60.120.10">
    <property type="entry name" value="Jelly Rolls"/>
    <property type="match status" value="1"/>
</dbReference>
<dbReference type="InterPro" id="IPR013096">
    <property type="entry name" value="Cupin_2"/>
</dbReference>
<dbReference type="InterPro" id="IPR001387">
    <property type="entry name" value="Cro/C1-type_HTH"/>
</dbReference>